<dbReference type="RefSeq" id="WP_003441241.1">
    <property type="nucleotide sequence ID" value="NZ_ANZB01000002.1"/>
</dbReference>
<proteinExistence type="predicted"/>
<dbReference type="KEGG" id="cpat:CLPA_c24070"/>
<gene>
    <name evidence="1" type="ORF">CLPA_c24070</name>
    <name evidence="2" type="ORF">CP6013_00772</name>
</gene>
<sequence length="56" mass="6613">MDFKYVSGDEREALYNEVWAEPMTIVAKRYNMSHKSITKKLLEKCLLNSLITKIVY</sequence>
<organism evidence="1 4">
    <name type="scientific">Clostridium pasteurianum DSM 525 = ATCC 6013</name>
    <dbReference type="NCBI Taxonomy" id="1262449"/>
    <lineage>
        <taxon>Bacteria</taxon>
        <taxon>Bacillati</taxon>
        <taxon>Bacillota</taxon>
        <taxon>Clostridia</taxon>
        <taxon>Eubacteriales</taxon>
        <taxon>Clostridiaceae</taxon>
        <taxon>Clostridium</taxon>
    </lineage>
</organism>
<dbReference type="GeneID" id="93076227"/>
<reference evidence="2" key="2">
    <citation type="submission" date="2015-10" db="EMBL/GenBank/DDBJ databases">
        <title>Improved Draft Genome Sequence of Clostridium pasteurianum Strain ATCC 6013 (DSM 525) Using a Hybrid Next-Generation Sequencing Approach.</title>
        <authorList>
            <person name="Pyne M.E."/>
            <person name="Utturkar S.M."/>
            <person name="Brown S.D."/>
            <person name="Moo-Young M."/>
            <person name="Chung D.A."/>
            <person name="Chou P.C."/>
        </authorList>
    </citation>
    <scope>NUCLEOTIDE SEQUENCE</scope>
    <source>
        <strain evidence="2">ATCC 6013</strain>
    </source>
</reference>
<reference evidence="2 3" key="3">
    <citation type="journal article" name="Genome Announc.">
        <title>Improved Draft Genome Sequence of Clostridium pasteurianum Strain ATCC 6013 (DSM 525) Using a Hybrid Next-Generation Sequencing Approach.</title>
        <authorList>
            <person name="Pyne M.E."/>
            <person name="Utturkar S."/>
            <person name="Brown S.D."/>
            <person name="Moo-Young M."/>
            <person name="Chung D.A."/>
            <person name="Chou C.P."/>
        </authorList>
    </citation>
    <scope>NUCLEOTIDE SEQUENCE [LARGE SCALE GENOMIC DNA]</scope>
    <source>
        <strain evidence="2 3">ATCC 6013</strain>
    </source>
</reference>
<accession>A0A0H3J5J2</accession>
<name>A0A0H3J5J2_CLOPA</name>
<dbReference type="KEGG" id="cpae:CPAST_c24070"/>
<dbReference type="EMBL" id="JPGY02000001">
    <property type="protein sequence ID" value="KRU11525.1"/>
    <property type="molecule type" value="Genomic_DNA"/>
</dbReference>
<evidence type="ECO:0000313" key="4">
    <source>
        <dbReference type="Proteomes" id="UP000030905"/>
    </source>
</evidence>
<reference evidence="1 4" key="1">
    <citation type="journal article" date="2015" name="Genome Announc.">
        <title>Complete Genome Sequence of the Nitrogen-Fixing and Solvent-Producing Clostridium pasteurianum DSM 525.</title>
        <authorList>
            <person name="Poehlein A."/>
            <person name="Grosse-Honebrink A."/>
            <person name="Zhang Y."/>
            <person name="Minton N.P."/>
            <person name="Daniel R."/>
        </authorList>
    </citation>
    <scope>NUCLEOTIDE SEQUENCE [LARGE SCALE GENOMIC DNA]</scope>
    <source>
        <strain evidence="1">DSM 525</strain>
        <strain evidence="4">DSM 525 / ATCC 6013</strain>
    </source>
</reference>
<dbReference type="AlphaFoldDB" id="A0A0H3J5J2"/>
<dbReference type="Proteomes" id="UP000030905">
    <property type="component" value="Chromosome"/>
</dbReference>
<protein>
    <submittedName>
        <fullName evidence="1">Uncharacterized protein</fullName>
    </submittedName>
</protein>
<evidence type="ECO:0000313" key="2">
    <source>
        <dbReference type="EMBL" id="KRU11525.1"/>
    </source>
</evidence>
<keyword evidence="4" id="KW-1185">Reference proteome</keyword>
<evidence type="ECO:0000313" key="3">
    <source>
        <dbReference type="Proteomes" id="UP000028042"/>
    </source>
</evidence>
<dbReference type="EMBL" id="CP009268">
    <property type="protein sequence ID" value="AJA52465.1"/>
    <property type="molecule type" value="Genomic_DNA"/>
</dbReference>
<evidence type="ECO:0000313" key="1">
    <source>
        <dbReference type="EMBL" id="AJA52465.1"/>
    </source>
</evidence>
<dbReference type="Proteomes" id="UP000028042">
    <property type="component" value="Unassembled WGS sequence"/>
</dbReference>
<dbReference type="PATRIC" id="fig|1262449.3.peg.583"/>